<dbReference type="RefSeq" id="WP_102630353.1">
    <property type="nucleotide sequence ID" value="NZ_CADIJZ010000001.1"/>
</dbReference>
<dbReference type="InterPro" id="IPR058647">
    <property type="entry name" value="BSH_CzcB-like"/>
</dbReference>
<dbReference type="EMBL" id="PNXY01000001">
    <property type="protein sequence ID" value="PMS34152.1"/>
    <property type="molecule type" value="Genomic_DNA"/>
</dbReference>
<dbReference type="InterPro" id="IPR058792">
    <property type="entry name" value="Beta-barrel_RND_2"/>
</dbReference>
<feature type="domain" description="CzcB-like barrel-sandwich hybrid" evidence="4">
    <location>
        <begin position="75"/>
        <end position="213"/>
    </location>
</feature>
<dbReference type="GO" id="GO:0015562">
    <property type="term" value="F:efflux transmembrane transporter activity"/>
    <property type="evidence" value="ECO:0007669"/>
    <property type="project" value="TreeGrafter"/>
</dbReference>
<dbReference type="Gene3D" id="2.40.420.20">
    <property type="match status" value="1"/>
</dbReference>
<evidence type="ECO:0000313" key="6">
    <source>
        <dbReference type="EMBL" id="PMS34152.1"/>
    </source>
</evidence>
<sequence length="397" mass="41164">MLKTRKRIIIAAVVAVVILAIAIAQAIRKRETPAAATDTVSSVIEFSPDDLTTVSRRTLVQTLPLTGSLRAVTQAAVKSKVAGSVLEVAVREGDAVKTGQILAKIDARDYVARAEQSRGQMAAMAGQLDIARQTLENNRVLVEKGFISKNAFDTAQSQYEIARANLDAARAALASSNLSLADTVVRSPLDGQIASRSVEPGEKVAVDTKLFDVVGLRTLELEAPVPVGEIGRVRIGQPVQIAFDGIDAPVEGAITRINPAAQLGSRSIMVYVQVANPSGTLRVGMFGTGTISVGSRPNVLAVPATAVRTDGARHSVYALVGGKLVEQLVQTGITGDADGGTWTEIVGGPLATGQRIVKNNLGSLRIGSTVHMVPATGATTPTSTSAPAASAPGSGQR</sequence>
<reference evidence="5 8" key="2">
    <citation type="submission" date="2020-04" db="EMBL/GenBank/DDBJ databases">
        <authorList>
            <person name="De Canck E."/>
        </authorList>
    </citation>
    <scope>NUCLEOTIDE SEQUENCE [LARGE SCALE GENOMIC DNA]</scope>
    <source>
        <strain evidence="5 8">LMG 27174</strain>
    </source>
</reference>
<protein>
    <submittedName>
        <fullName evidence="6">Efflux RND transporter periplasmic adaptor subunit</fullName>
    </submittedName>
    <submittedName>
        <fullName evidence="5">Multidrug resistance protein MdtA</fullName>
    </submittedName>
</protein>
<evidence type="ECO:0000313" key="8">
    <source>
        <dbReference type="Proteomes" id="UP000494205"/>
    </source>
</evidence>
<dbReference type="Pfam" id="PF25954">
    <property type="entry name" value="Beta-barrel_RND_2"/>
    <property type="match status" value="1"/>
</dbReference>
<dbReference type="SUPFAM" id="SSF111369">
    <property type="entry name" value="HlyD-like secretion proteins"/>
    <property type="match status" value="1"/>
</dbReference>
<evidence type="ECO:0000313" key="5">
    <source>
        <dbReference type="EMBL" id="CAB3637265.1"/>
    </source>
</evidence>
<dbReference type="OrthoDB" id="5502471at2"/>
<dbReference type="Pfam" id="PF25973">
    <property type="entry name" value="BSH_CzcB"/>
    <property type="match status" value="1"/>
</dbReference>
<evidence type="ECO:0000256" key="2">
    <source>
        <dbReference type="SAM" id="MobiDB-lite"/>
    </source>
</evidence>
<accession>A0A2N7WXW5</accession>
<feature type="domain" description="CusB-like beta-barrel" evidence="3">
    <location>
        <begin position="221"/>
        <end position="291"/>
    </location>
</feature>
<gene>
    <name evidence="5" type="primary">mdtA_1</name>
    <name evidence="6" type="ORF">C0Z16_00885</name>
    <name evidence="5" type="ORF">LMG27174_00173</name>
</gene>
<proteinExistence type="inferred from homology"/>
<dbReference type="PANTHER" id="PTHR30469:SF33">
    <property type="entry name" value="SLR1207 PROTEIN"/>
    <property type="match status" value="1"/>
</dbReference>
<comment type="similarity">
    <text evidence="1">Belongs to the membrane fusion protein (MFP) (TC 8.A.1) family.</text>
</comment>
<feature type="region of interest" description="Disordered" evidence="2">
    <location>
        <begin position="375"/>
        <end position="397"/>
    </location>
</feature>
<keyword evidence="7" id="KW-1185">Reference proteome</keyword>
<dbReference type="Proteomes" id="UP000494205">
    <property type="component" value="Unassembled WGS sequence"/>
</dbReference>
<dbReference type="Gene3D" id="2.40.30.170">
    <property type="match status" value="1"/>
</dbReference>
<name>A0A2N7WXW5_9BURK</name>
<dbReference type="EMBL" id="CADIJZ010000001">
    <property type="protein sequence ID" value="CAB3637265.1"/>
    <property type="molecule type" value="Genomic_DNA"/>
</dbReference>
<dbReference type="GO" id="GO:1990281">
    <property type="term" value="C:efflux pump complex"/>
    <property type="evidence" value="ECO:0007669"/>
    <property type="project" value="TreeGrafter"/>
</dbReference>
<organism evidence="5 8">
    <name type="scientific">Paraburkholderia rhynchosiae</name>
    <dbReference type="NCBI Taxonomy" id="487049"/>
    <lineage>
        <taxon>Bacteria</taxon>
        <taxon>Pseudomonadati</taxon>
        <taxon>Pseudomonadota</taxon>
        <taxon>Betaproteobacteria</taxon>
        <taxon>Burkholderiales</taxon>
        <taxon>Burkholderiaceae</taxon>
        <taxon>Paraburkholderia</taxon>
    </lineage>
</organism>
<dbReference type="InterPro" id="IPR006143">
    <property type="entry name" value="RND_pump_MFP"/>
</dbReference>
<evidence type="ECO:0000313" key="7">
    <source>
        <dbReference type="Proteomes" id="UP000235659"/>
    </source>
</evidence>
<reference evidence="6 7" key="1">
    <citation type="submission" date="2018-01" db="EMBL/GenBank/DDBJ databases">
        <title>Whole genome analyses suggest that Burkholderia sensu lato contains two further novel genera in the rhizoxinica-symbiotica group Mycetohabitans gen. nov., and Trinickia gen. nov.: implications for the evolution of diazotrophy and nodulation in the Burkholderiaceae.</title>
        <authorList>
            <person name="Estrada-de los Santos P."/>
            <person name="Palmer M."/>
            <person name="Chavez-Ramirez B."/>
            <person name="Beukes C."/>
            <person name="Steenkamp E.T."/>
            <person name="Hirsch A.M."/>
            <person name="Manyaka P."/>
            <person name="Maluk M."/>
            <person name="Lafos M."/>
            <person name="Crook M."/>
            <person name="Gross E."/>
            <person name="Simon M.F."/>
            <person name="Bueno dos Reis Junior F."/>
            <person name="Poole P.S."/>
            <person name="Venter S.N."/>
            <person name="James E.K."/>
        </authorList>
    </citation>
    <scope>NUCLEOTIDE SEQUENCE [LARGE SCALE GENOMIC DNA]</scope>
    <source>
        <strain evidence="6 7">WSM 3937</strain>
    </source>
</reference>
<dbReference type="PANTHER" id="PTHR30469">
    <property type="entry name" value="MULTIDRUG RESISTANCE PROTEIN MDTA"/>
    <property type="match status" value="1"/>
</dbReference>
<dbReference type="Gene3D" id="2.40.50.100">
    <property type="match status" value="1"/>
</dbReference>
<dbReference type="AlphaFoldDB" id="A0A2N7WXW5"/>
<evidence type="ECO:0000256" key="1">
    <source>
        <dbReference type="ARBA" id="ARBA00009477"/>
    </source>
</evidence>
<evidence type="ECO:0000259" key="4">
    <source>
        <dbReference type="Pfam" id="PF25973"/>
    </source>
</evidence>
<dbReference type="Proteomes" id="UP000235659">
    <property type="component" value="Unassembled WGS sequence"/>
</dbReference>
<evidence type="ECO:0000259" key="3">
    <source>
        <dbReference type="Pfam" id="PF25954"/>
    </source>
</evidence>
<dbReference type="Gene3D" id="1.10.287.470">
    <property type="entry name" value="Helix hairpin bin"/>
    <property type="match status" value="1"/>
</dbReference>
<dbReference type="NCBIfam" id="TIGR01730">
    <property type="entry name" value="RND_mfp"/>
    <property type="match status" value="1"/>
</dbReference>